<feature type="compositionally biased region" description="Basic and acidic residues" evidence="1">
    <location>
        <begin position="432"/>
        <end position="443"/>
    </location>
</feature>
<protein>
    <submittedName>
        <fullName evidence="2">Putative reverse transcriptase domain-containing protein</fullName>
    </submittedName>
</protein>
<keyword evidence="2" id="KW-0548">Nucleotidyltransferase</keyword>
<keyword evidence="2" id="KW-0695">RNA-directed DNA polymerase</keyword>
<dbReference type="InterPro" id="IPR043502">
    <property type="entry name" value="DNA/RNA_pol_sf"/>
</dbReference>
<proteinExistence type="predicted"/>
<dbReference type="Gene3D" id="4.10.60.10">
    <property type="entry name" value="Zinc finger, CCHC-type"/>
    <property type="match status" value="1"/>
</dbReference>
<name>A0A699HEG3_TANCI</name>
<dbReference type="PANTHER" id="PTHR15503:SF45">
    <property type="entry name" value="RNA-DIRECTED DNA POLYMERASE HOMOLOG"/>
    <property type="match status" value="1"/>
</dbReference>
<feature type="compositionally biased region" description="Acidic residues" evidence="1">
    <location>
        <begin position="88"/>
        <end position="107"/>
    </location>
</feature>
<organism evidence="2">
    <name type="scientific">Tanacetum cinerariifolium</name>
    <name type="common">Dalmatian daisy</name>
    <name type="synonym">Chrysanthemum cinerariifolium</name>
    <dbReference type="NCBI Taxonomy" id="118510"/>
    <lineage>
        <taxon>Eukaryota</taxon>
        <taxon>Viridiplantae</taxon>
        <taxon>Streptophyta</taxon>
        <taxon>Embryophyta</taxon>
        <taxon>Tracheophyta</taxon>
        <taxon>Spermatophyta</taxon>
        <taxon>Magnoliopsida</taxon>
        <taxon>eudicotyledons</taxon>
        <taxon>Gunneridae</taxon>
        <taxon>Pentapetalae</taxon>
        <taxon>asterids</taxon>
        <taxon>campanulids</taxon>
        <taxon>Asterales</taxon>
        <taxon>Asteraceae</taxon>
        <taxon>Asteroideae</taxon>
        <taxon>Anthemideae</taxon>
        <taxon>Anthemidinae</taxon>
        <taxon>Tanacetum</taxon>
    </lineage>
</organism>
<dbReference type="AlphaFoldDB" id="A0A699HEG3"/>
<reference evidence="2" key="1">
    <citation type="journal article" date="2019" name="Sci. Rep.">
        <title>Draft genome of Tanacetum cinerariifolium, the natural source of mosquito coil.</title>
        <authorList>
            <person name="Yamashiro T."/>
            <person name="Shiraishi A."/>
            <person name="Satake H."/>
            <person name="Nakayama K."/>
        </authorList>
    </citation>
    <scope>NUCLEOTIDE SEQUENCE</scope>
</reference>
<evidence type="ECO:0000313" key="2">
    <source>
        <dbReference type="EMBL" id="GEX97887.1"/>
    </source>
</evidence>
<gene>
    <name evidence="2" type="ORF">Tci_369862</name>
</gene>
<feature type="non-terminal residue" evidence="2">
    <location>
        <position position="1"/>
    </location>
</feature>
<dbReference type="InterPro" id="IPR032567">
    <property type="entry name" value="RTL1-rel"/>
</dbReference>
<dbReference type="SUPFAM" id="SSF56672">
    <property type="entry name" value="DNA/RNA polymerases"/>
    <property type="match status" value="1"/>
</dbReference>
<dbReference type="Gene3D" id="3.10.10.10">
    <property type="entry name" value="HIV Type 1 Reverse Transcriptase, subunit A, domain 1"/>
    <property type="match status" value="1"/>
</dbReference>
<comment type="caution">
    <text evidence="2">The sequence shown here is derived from an EMBL/GenBank/DDBJ whole genome shotgun (WGS) entry which is preliminary data.</text>
</comment>
<accession>A0A699HEG3</accession>
<dbReference type="GO" id="GO:0003964">
    <property type="term" value="F:RNA-directed DNA polymerase activity"/>
    <property type="evidence" value="ECO:0007669"/>
    <property type="project" value="UniProtKB-KW"/>
</dbReference>
<feature type="compositionally biased region" description="Polar residues" evidence="1">
    <location>
        <begin position="1"/>
        <end position="12"/>
    </location>
</feature>
<feature type="region of interest" description="Disordered" evidence="1">
    <location>
        <begin position="1"/>
        <end position="21"/>
    </location>
</feature>
<dbReference type="PANTHER" id="PTHR15503">
    <property type="entry name" value="LDOC1 RELATED"/>
    <property type="match status" value="1"/>
</dbReference>
<feature type="compositionally biased region" description="Low complexity" evidence="1">
    <location>
        <begin position="444"/>
        <end position="455"/>
    </location>
</feature>
<feature type="compositionally biased region" description="Pro residues" evidence="1">
    <location>
        <begin position="47"/>
        <end position="58"/>
    </location>
</feature>
<sequence length="718" mass="79444">SEDSTVTYTEVSSPFEDLSDIGSPIVDGLPMMPQDPYSYVEAALQASPPPDYVPSPEHPPSHAYVPEFVSEHVYLEFMPPEDDHTDKEDDEEEEEESSKDDADDEEEHLALADSILPPPVHHTTAKISILAQAPVPILSEAEVERLLALPTPPPSPLTPYSSPLPQIPSLPLQAVMIRLRAESPSTSHPPPPIVLPHTKASMAMLRAAAPSAYILAPRSEAPLSGTPPLLPIPLPASLLPLLLPSTDCRADVREVILPPQKRLSIALGPKFKVGDSSFAPTARPTEGFRADYGFVGTLDAEIRSDLNREIELGQRMIDFVTTIRQDTDEIYGRLDDAQDDILLRVGQLNMLHRDRRSHAHTTRLMKSEARLSREAWIQSIDASDTARAEHVTLTEAELAKTAMTLKRELALMCARMFPKELDKIESTFAERQAKNKRNFEDTSKNNQNQQQNKKQNTGRAYTVGSDKKKPYEGSKPLCSKCNYHHDGQCAPKYHKCNTVGHLDLDCRSTTNVNTANNQRGTGAGQKPTCFECGAQRNFKRECPKLNNNYRGNQGRNGNAPAKVYAVGYAGTNTDSNVITGTFLLNNRYDSILFDTGAVFPEDLLGLSPTRQVEFQIDLIPGAALVARAPYRLAPSKMKELSDQLKELSEKGFKRPISSPWGAPVLFVKKKDGSFRMCIGLAGYYRRFIKGFSKIAKSMTKLTQKGVKFDWGEKAEAAF</sequence>
<feature type="region of interest" description="Disordered" evidence="1">
    <location>
        <begin position="74"/>
        <end position="107"/>
    </location>
</feature>
<dbReference type="EMBL" id="BKCJ010143103">
    <property type="protein sequence ID" value="GEX97887.1"/>
    <property type="molecule type" value="Genomic_DNA"/>
</dbReference>
<feature type="region of interest" description="Disordered" evidence="1">
    <location>
        <begin position="46"/>
        <end position="65"/>
    </location>
</feature>
<keyword evidence="2" id="KW-0808">Transferase</keyword>
<feature type="region of interest" description="Disordered" evidence="1">
    <location>
        <begin position="432"/>
        <end position="471"/>
    </location>
</feature>
<evidence type="ECO:0000256" key="1">
    <source>
        <dbReference type="SAM" id="MobiDB-lite"/>
    </source>
</evidence>